<sequence length="414" mass="44677">MALPAQISVSFDFSSGATFGYPFTIGDDKYGLLGTGTLGSSAVPEPTIDLTPNVRNITIERGRNLQSDQYVAGTAIVRVLDPDSYFNPQNTSSPYYGYLVPLRKLRVAATTATTQHFLFSGYTTEYRYTYPQGQETGYVDIYVADAFRLFNLAQVDTVASAGAGQSTGTRIGKILDQINFPANMRTLATGQSSCIADPGSLRTSLAAILNTAFCEQGAFYIDPSGTAVFKDRNTVVSSIAATPIEFNQTTGIPYKNLVFAFDDKLIINQASMQRYGGTAQFAQNAASVEKYFPHQYSAQDLVIDTDANALNIAATYVATRAETTIRIDAMTVDLLDAAVPTDTMIALDYFDVVKITNEQPDGSTIVKTLQVQGLAWEISPNAMTVKVTTLEPITDGFVIGSTERGIIGVSAMTY</sequence>
<reference evidence="1" key="1">
    <citation type="submission" date="2020-04" db="EMBL/GenBank/DDBJ databases">
        <authorList>
            <person name="Chiriac C."/>
            <person name="Salcher M."/>
            <person name="Ghai R."/>
            <person name="Kavagutti S V."/>
        </authorList>
    </citation>
    <scope>NUCLEOTIDE SEQUENCE</scope>
</reference>
<name>A0A6J5MQY5_9CAUD</name>
<protein>
    <submittedName>
        <fullName evidence="1">Uncharacterized protein</fullName>
    </submittedName>
</protein>
<dbReference type="EMBL" id="LR796522">
    <property type="protein sequence ID" value="CAB4149575.1"/>
    <property type="molecule type" value="Genomic_DNA"/>
</dbReference>
<accession>A0A6J5MQY5</accession>
<gene>
    <name evidence="1" type="ORF">UFOVP550_9</name>
</gene>
<evidence type="ECO:0000313" key="1">
    <source>
        <dbReference type="EMBL" id="CAB4149575.1"/>
    </source>
</evidence>
<proteinExistence type="predicted"/>
<organism evidence="1">
    <name type="scientific">uncultured Caudovirales phage</name>
    <dbReference type="NCBI Taxonomy" id="2100421"/>
    <lineage>
        <taxon>Viruses</taxon>
        <taxon>Duplodnaviria</taxon>
        <taxon>Heunggongvirae</taxon>
        <taxon>Uroviricota</taxon>
        <taxon>Caudoviricetes</taxon>
        <taxon>Peduoviridae</taxon>
        <taxon>Maltschvirus</taxon>
        <taxon>Maltschvirus maltsch</taxon>
    </lineage>
</organism>